<dbReference type="PROSITE" id="PS01011">
    <property type="entry name" value="FOLYLPOLYGLU_SYNT_1"/>
    <property type="match status" value="1"/>
</dbReference>
<dbReference type="InterPro" id="IPR013221">
    <property type="entry name" value="Mur_ligase_cen"/>
</dbReference>
<evidence type="ECO:0000256" key="6">
    <source>
        <dbReference type="ARBA" id="ARBA00022840"/>
    </source>
</evidence>
<reference evidence="16 17" key="1">
    <citation type="submission" date="2021-03" db="EMBL/GenBank/DDBJ databases">
        <title>Aliifodinibius sp. nov., a new bacterium isolated from saline soil.</title>
        <authorList>
            <person name="Galisteo C."/>
            <person name="De La Haba R."/>
            <person name="Sanchez-Porro C."/>
            <person name="Ventosa A."/>
        </authorList>
    </citation>
    <scope>NUCLEOTIDE SEQUENCE [LARGE SCALE GENOMIC DNA]</scope>
    <source>
        <strain evidence="16 17">1BSP15-2V2</strain>
    </source>
</reference>
<dbReference type="InterPro" id="IPR018109">
    <property type="entry name" value="Folylpolyglutamate_synth_CS"/>
</dbReference>
<dbReference type="RefSeq" id="WP_265766296.1">
    <property type="nucleotide sequence ID" value="NZ_JAGGJA010000007.1"/>
</dbReference>
<dbReference type="Pfam" id="PF08245">
    <property type="entry name" value="Mur_ligase_M"/>
    <property type="match status" value="1"/>
</dbReference>
<comment type="function">
    <text evidence="11">Catalyzes the addition of meso-diaminopimelic acid to the nucleotide precursor UDP-N-acetylmuramoyl-L-alanyl-D-glutamate (UMAG) in the biosynthesis of bacterial cell-wall peptidoglycan.</text>
</comment>
<dbReference type="Gene3D" id="3.90.190.20">
    <property type="entry name" value="Mur ligase, C-terminal domain"/>
    <property type="match status" value="1"/>
</dbReference>
<feature type="modified residue" description="N6-carboxylysine" evidence="11">
    <location>
        <position position="220"/>
    </location>
</feature>
<feature type="binding site" evidence="11">
    <location>
        <begin position="404"/>
        <end position="407"/>
    </location>
    <ligand>
        <name>meso-2,6-diaminopimelate</name>
        <dbReference type="ChEBI" id="CHEBI:57791"/>
    </ligand>
</feature>
<organism evidence="16 17">
    <name type="scientific">Fodinibius salsisoli</name>
    <dbReference type="NCBI Taxonomy" id="2820877"/>
    <lineage>
        <taxon>Bacteria</taxon>
        <taxon>Pseudomonadati</taxon>
        <taxon>Balneolota</taxon>
        <taxon>Balneolia</taxon>
        <taxon>Balneolales</taxon>
        <taxon>Balneolaceae</taxon>
        <taxon>Fodinibius</taxon>
    </lineage>
</organism>
<keyword evidence="17" id="KW-1185">Reference proteome</keyword>
<evidence type="ECO:0000256" key="2">
    <source>
        <dbReference type="ARBA" id="ARBA00022490"/>
    </source>
</evidence>
<dbReference type="HAMAP" id="MF_00208">
    <property type="entry name" value="MurE"/>
    <property type="match status" value="1"/>
</dbReference>
<name>A0ABT3PNS4_9BACT</name>
<feature type="binding site" evidence="11">
    <location>
        <position position="186"/>
    </location>
    <ligand>
        <name>UDP-N-acetyl-alpha-D-muramoyl-L-alanyl-D-glutamate</name>
        <dbReference type="ChEBI" id="CHEBI:83900"/>
    </ligand>
</feature>
<comment type="similarity">
    <text evidence="1 11">Belongs to the MurCDEF family. MurE subfamily.</text>
</comment>
<dbReference type="Pfam" id="PF02875">
    <property type="entry name" value="Mur_ligase_C"/>
    <property type="match status" value="1"/>
</dbReference>
<feature type="domain" description="Mur ligase N-terminal catalytic" evidence="13">
    <location>
        <begin position="28"/>
        <end position="96"/>
    </location>
</feature>
<feature type="binding site" evidence="11">
    <location>
        <position position="188"/>
    </location>
    <ligand>
        <name>UDP-N-acetyl-alpha-D-muramoyl-L-alanyl-D-glutamate</name>
        <dbReference type="ChEBI" id="CHEBI:83900"/>
    </ligand>
</feature>
<comment type="cofactor">
    <cofactor evidence="11">
        <name>Mg(2+)</name>
        <dbReference type="ChEBI" id="CHEBI:18420"/>
    </cofactor>
</comment>
<feature type="domain" description="Mur ligase central" evidence="15">
    <location>
        <begin position="109"/>
        <end position="303"/>
    </location>
</feature>
<dbReference type="InterPro" id="IPR035911">
    <property type="entry name" value="MurE/MurF_N"/>
</dbReference>
<sequence>MNLNTLISLCEPLEVTGPEPDALGALQQDSRNITAGDVFIAIRGYQVDGHDFIQAAIDNGAVVVICEEPPMNYSQDVCMIVVEDSRSLLGPLAQAFEGHPAEGMSIIGITGTNGKTTVATLTYQLLQKLGANPALLGTVAKCIGGEVYESKLTTADPIELAADMRKMVEAGTSHLVMEVSSHALDQQRVNGVQFNIAAFTNLSHDHLDYHETLADYAKAKQALFLSLGEDDTAVINADDEQALLMAEDCKANIINFSFAQASDVECQVLANTTEGLTIRIGQSLVESPLMGLFNAYNITEAFLIGQALGFDTDEIVTAFKNIPGAPGRLQSIEDPDSDKPIVIVDYAHTPDALRNVLQTLAELKTNQQALHVVFGCGGNRDKSKRPKMAATAETYADIITVTSDNPRDEDPDAIIDDIMAGFNNPTNISRITDRRQAITQAIKEGDANTMVLVAGKGHETYQEIQGKRYQFDDRQVAREALGNSNVNPKTQEV</sequence>
<dbReference type="InterPro" id="IPR036615">
    <property type="entry name" value="Mur_ligase_C_dom_sf"/>
</dbReference>
<dbReference type="Gene3D" id="3.40.1190.10">
    <property type="entry name" value="Mur-like, catalytic domain"/>
    <property type="match status" value="1"/>
</dbReference>
<feature type="domain" description="Mur ligase C-terminal" evidence="14">
    <location>
        <begin position="327"/>
        <end position="457"/>
    </location>
</feature>
<keyword evidence="10 11" id="KW-0961">Cell wall biogenesis/degradation</keyword>
<dbReference type="Gene3D" id="3.40.1390.10">
    <property type="entry name" value="MurE/MurF, N-terminal domain"/>
    <property type="match status" value="1"/>
</dbReference>
<dbReference type="EC" id="6.3.2.13" evidence="11"/>
<comment type="PTM">
    <text evidence="11">Carboxylation is probably crucial for Mg(2+) binding and, consequently, for the gamma-phosphate positioning of ATP.</text>
</comment>
<keyword evidence="3 11" id="KW-0436">Ligase</keyword>
<feature type="short sequence motif" description="Meso-diaminopimelate recognition motif" evidence="11">
    <location>
        <begin position="404"/>
        <end position="407"/>
    </location>
</feature>
<dbReference type="Pfam" id="PF01225">
    <property type="entry name" value="Mur_ligase"/>
    <property type="match status" value="1"/>
</dbReference>
<keyword evidence="4 11" id="KW-0132">Cell division</keyword>
<feature type="binding site" evidence="11">
    <location>
        <position position="455"/>
    </location>
    <ligand>
        <name>meso-2,6-diaminopimelate</name>
        <dbReference type="ChEBI" id="CHEBI:57791"/>
    </ligand>
</feature>
<gene>
    <name evidence="11" type="primary">murE</name>
    <name evidence="16" type="ORF">J6I44_11620</name>
</gene>
<evidence type="ECO:0000313" key="16">
    <source>
        <dbReference type="EMBL" id="MCW9707504.1"/>
    </source>
</evidence>
<proteinExistence type="inferred from homology"/>
<dbReference type="InterPro" id="IPR005761">
    <property type="entry name" value="UDP-N-AcMur-Glu-dNH2Pim_ligase"/>
</dbReference>
<evidence type="ECO:0000259" key="15">
    <source>
        <dbReference type="Pfam" id="PF08245"/>
    </source>
</evidence>
<feature type="binding site" evidence="11">
    <location>
        <position position="180"/>
    </location>
    <ligand>
        <name>UDP-N-acetyl-alpha-D-muramoyl-L-alanyl-D-glutamate</name>
        <dbReference type="ChEBI" id="CHEBI:83900"/>
    </ligand>
</feature>
<feature type="binding site" evidence="11">
    <location>
        <begin position="111"/>
        <end position="117"/>
    </location>
    <ligand>
        <name>ATP</name>
        <dbReference type="ChEBI" id="CHEBI:30616"/>
    </ligand>
</feature>
<keyword evidence="7 11" id="KW-0133">Cell shape</keyword>
<dbReference type="Proteomes" id="UP001207918">
    <property type="component" value="Unassembled WGS sequence"/>
</dbReference>
<dbReference type="GO" id="GO:0008765">
    <property type="term" value="F:UDP-N-acetylmuramoylalanyl-D-glutamate-2,6-diaminopimelate ligase activity"/>
    <property type="evidence" value="ECO:0007669"/>
    <property type="project" value="UniProtKB-EC"/>
</dbReference>
<evidence type="ECO:0000256" key="7">
    <source>
        <dbReference type="ARBA" id="ARBA00022960"/>
    </source>
</evidence>
<feature type="binding site" evidence="11">
    <location>
        <begin position="153"/>
        <end position="154"/>
    </location>
    <ligand>
        <name>UDP-N-acetyl-alpha-D-muramoyl-L-alanyl-D-glutamate</name>
        <dbReference type="ChEBI" id="CHEBI:83900"/>
    </ligand>
</feature>
<evidence type="ECO:0000256" key="11">
    <source>
        <dbReference type="HAMAP-Rule" id="MF_00208"/>
    </source>
</evidence>
<dbReference type="InterPro" id="IPR004101">
    <property type="entry name" value="Mur_ligase_C"/>
</dbReference>
<comment type="caution">
    <text evidence="16">The sequence shown here is derived from an EMBL/GenBank/DDBJ whole genome shotgun (WGS) entry which is preliminary data.</text>
</comment>
<evidence type="ECO:0000256" key="10">
    <source>
        <dbReference type="ARBA" id="ARBA00023316"/>
    </source>
</evidence>
<dbReference type="PANTHER" id="PTHR23135">
    <property type="entry name" value="MUR LIGASE FAMILY MEMBER"/>
    <property type="match status" value="1"/>
</dbReference>
<keyword evidence="5 11" id="KW-0547">Nucleotide-binding</keyword>
<evidence type="ECO:0000256" key="3">
    <source>
        <dbReference type="ARBA" id="ARBA00022598"/>
    </source>
</evidence>
<dbReference type="SUPFAM" id="SSF53244">
    <property type="entry name" value="MurD-like peptide ligases, peptide-binding domain"/>
    <property type="match status" value="1"/>
</dbReference>
<dbReference type="EMBL" id="JAGGJA010000007">
    <property type="protein sequence ID" value="MCW9707504.1"/>
    <property type="molecule type" value="Genomic_DNA"/>
</dbReference>
<comment type="catalytic activity">
    <reaction evidence="11">
        <text>UDP-N-acetyl-alpha-D-muramoyl-L-alanyl-D-glutamate + meso-2,6-diaminopimelate + ATP = UDP-N-acetyl-alpha-D-muramoyl-L-alanyl-gamma-D-glutamyl-meso-2,6-diaminopimelate + ADP + phosphate + H(+)</text>
        <dbReference type="Rhea" id="RHEA:23676"/>
        <dbReference type="ChEBI" id="CHEBI:15378"/>
        <dbReference type="ChEBI" id="CHEBI:30616"/>
        <dbReference type="ChEBI" id="CHEBI:43474"/>
        <dbReference type="ChEBI" id="CHEBI:57791"/>
        <dbReference type="ChEBI" id="CHEBI:83900"/>
        <dbReference type="ChEBI" id="CHEBI:83905"/>
        <dbReference type="ChEBI" id="CHEBI:456216"/>
        <dbReference type="EC" id="6.3.2.13"/>
    </reaction>
</comment>
<dbReference type="PANTHER" id="PTHR23135:SF4">
    <property type="entry name" value="UDP-N-ACETYLMURAMOYL-L-ALANYL-D-GLUTAMATE--2,6-DIAMINOPIMELATE LIGASE MURE HOMOLOG, CHLOROPLASTIC"/>
    <property type="match status" value="1"/>
</dbReference>
<dbReference type="InterPro" id="IPR036565">
    <property type="entry name" value="Mur-like_cat_sf"/>
</dbReference>
<protein>
    <recommendedName>
        <fullName evidence="11">UDP-N-acetylmuramoyl-L-alanyl-D-glutamate--2,6-diaminopimelate ligase</fullName>
        <ecNumber evidence="11">6.3.2.13</ecNumber>
    </recommendedName>
    <alternativeName>
        <fullName evidence="11">Meso-A2pm-adding enzyme</fullName>
    </alternativeName>
    <alternativeName>
        <fullName evidence="11">Meso-diaminopimelate-adding enzyme</fullName>
    </alternativeName>
    <alternativeName>
        <fullName evidence="11">UDP-MurNAc-L-Ala-D-Glu:meso-diaminopimelate ligase</fullName>
    </alternativeName>
    <alternativeName>
        <fullName evidence="11">UDP-MurNAc-tripeptide synthetase</fullName>
    </alternativeName>
    <alternativeName>
        <fullName evidence="11">UDP-N-acetylmuramyl-tripeptide synthetase</fullName>
    </alternativeName>
</protein>
<evidence type="ECO:0000256" key="1">
    <source>
        <dbReference type="ARBA" id="ARBA00005898"/>
    </source>
</evidence>
<feature type="binding site" evidence="11">
    <location>
        <position position="30"/>
    </location>
    <ligand>
        <name>UDP-N-acetyl-alpha-D-muramoyl-L-alanyl-D-glutamate</name>
        <dbReference type="ChEBI" id="CHEBI:83900"/>
    </ligand>
</feature>
<dbReference type="SUPFAM" id="SSF63418">
    <property type="entry name" value="MurE/MurF N-terminal domain"/>
    <property type="match status" value="1"/>
</dbReference>
<keyword evidence="2 11" id="KW-0963">Cytoplasm</keyword>
<comment type="subcellular location">
    <subcellularLocation>
        <location evidence="11 12">Cytoplasm</location>
    </subcellularLocation>
</comment>
<dbReference type="NCBIfam" id="TIGR01085">
    <property type="entry name" value="murE"/>
    <property type="match status" value="1"/>
</dbReference>
<keyword evidence="9 11" id="KW-0131">Cell cycle</keyword>
<evidence type="ECO:0000259" key="14">
    <source>
        <dbReference type="Pfam" id="PF02875"/>
    </source>
</evidence>
<evidence type="ECO:0000313" key="17">
    <source>
        <dbReference type="Proteomes" id="UP001207918"/>
    </source>
</evidence>
<feature type="binding site" evidence="11">
    <location>
        <position position="459"/>
    </location>
    <ligand>
        <name>meso-2,6-diaminopimelate</name>
        <dbReference type="ChEBI" id="CHEBI:57791"/>
    </ligand>
</feature>
<keyword evidence="6 11" id="KW-0067">ATP-binding</keyword>
<dbReference type="InterPro" id="IPR000713">
    <property type="entry name" value="Mur_ligase_N"/>
</dbReference>
<evidence type="ECO:0000256" key="5">
    <source>
        <dbReference type="ARBA" id="ARBA00022741"/>
    </source>
</evidence>
<dbReference type="SUPFAM" id="SSF53623">
    <property type="entry name" value="MurD-like peptide ligases, catalytic domain"/>
    <property type="match status" value="1"/>
</dbReference>
<evidence type="ECO:0000259" key="13">
    <source>
        <dbReference type="Pfam" id="PF01225"/>
    </source>
</evidence>
<evidence type="ECO:0000256" key="12">
    <source>
        <dbReference type="RuleBase" id="RU004135"/>
    </source>
</evidence>
<keyword evidence="8 11" id="KW-0573">Peptidoglycan synthesis</keyword>
<dbReference type="NCBIfam" id="NF001126">
    <property type="entry name" value="PRK00139.1-4"/>
    <property type="match status" value="1"/>
</dbReference>
<feature type="binding site" evidence="11">
    <location>
        <position position="380"/>
    </location>
    <ligand>
        <name>meso-2,6-diaminopimelate</name>
        <dbReference type="ChEBI" id="CHEBI:57791"/>
    </ligand>
</feature>
<evidence type="ECO:0000256" key="8">
    <source>
        <dbReference type="ARBA" id="ARBA00022984"/>
    </source>
</evidence>
<evidence type="ECO:0000256" key="9">
    <source>
        <dbReference type="ARBA" id="ARBA00023306"/>
    </source>
</evidence>
<comment type="caution">
    <text evidence="11">Lacks conserved residue(s) required for the propagation of feature annotation.</text>
</comment>
<evidence type="ECO:0000256" key="4">
    <source>
        <dbReference type="ARBA" id="ARBA00022618"/>
    </source>
</evidence>
<keyword evidence="11" id="KW-0460">Magnesium</keyword>
<comment type="pathway">
    <text evidence="11 12">Cell wall biogenesis; peptidoglycan biosynthesis.</text>
</comment>
<dbReference type="NCBIfam" id="NF001124">
    <property type="entry name" value="PRK00139.1-2"/>
    <property type="match status" value="1"/>
</dbReference>
<accession>A0ABT3PNS4</accession>